<dbReference type="FunFam" id="3.30.160.60:FF:000100">
    <property type="entry name" value="Zinc finger 45-like"/>
    <property type="match status" value="1"/>
</dbReference>
<evidence type="ECO:0000259" key="14">
    <source>
        <dbReference type="PROSITE" id="PS50157"/>
    </source>
</evidence>
<dbReference type="Gene3D" id="3.30.160.60">
    <property type="entry name" value="Classic Zinc Finger"/>
    <property type="match status" value="2"/>
</dbReference>
<dbReference type="eggNOG" id="KOG1721">
    <property type="taxonomic scope" value="Eukaryota"/>
</dbReference>
<feature type="compositionally biased region" description="Basic residues" evidence="13">
    <location>
        <begin position="593"/>
        <end position="603"/>
    </location>
</feature>
<dbReference type="Pfam" id="PF00096">
    <property type="entry name" value="zf-C2H2"/>
    <property type="match status" value="1"/>
</dbReference>
<feature type="region of interest" description="Disordered" evidence="13">
    <location>
        <begin position="532"/>
        <end position="603"/>
    </location>
</feature>
<dbReference type="GeneID" id="16074333"/>
<keyword evidence="2" id="KW-0479">Metal-binding</keyword>
<feature type="region of interest" description="Disordered" evidence="13">
    <location>
        <begin position="866"/>
        <end position="898"/>
    </location>
</feature>
<dbReference type="eggNOG" id="KOG4177">
    <property type="taxonomic scope" value="Eukaryota"/>
</dbReference>
<evidence type="ECO:0000256" key="12">
    <source>
        <dbReference type="PROSITE-ProRule" id="PRU00042"/>
    </source>
</evidence>
<evidence type="ECO:0000256" key="11">
    <source>
        <dbReference type="PROSITE-ProRule" id="PRU00023"/>
    </source>
</evidence>
<dbReference type="Proteomes" id="UP000007799">
    <property type="component" value="Unassembled WGS sequence"/>
</dbReference>
<sequence>MCQVLIPTCSFHFLSRRDCCCDAWFSFLSTSPSRSVCPADSLVSRPLLLPPLLHVHSAHNTTPCSAHPQHLPTPSTIRSHTLAMDARAFAHRAALDGDVDTLKMLANTDTSALMAPTDTGMTPFLTCCATGQLAAAQWFVTQGFATIDECEHTVNATGLHLAAARNHHAVVEWLLSAAPHLVDVRTKENATPLRIAAELGSRELVSLLLHFHADPTISDSQGLTPLAVAVNAGHQGVASLLQQALQGQRVPVISPPTATAGSSSSNDSRSAYHGSAPAATSSTSGEAVDPASGGAEGDARDGRPTTPQSPKLRRLSEDTGIQQILDTISPGNYALFSLERLKETLEDNVAMSGPATSTTSSSVATDVPSSLTTTPPPPPATHEQQQQHSRVMFSMGAPSTAAPTPLVSSSSSAPATATSESLSLFFRSALKTEPEPEPSASATQPPFQTASATTTTTTATATATAIGSTARAPLPTLKSPLLRINDEDDEATRTHPHGSDAMTMTSGNPLMRSITDDLRSMDSDQSIEFSVDSDWASDTSSVYSPHDPSATTGSTSGSTRASTTNIGAMLPRTGSRQGSSTNLTVPASTGRGGSRRGGGRRGRSHICPHCHKNFSCSSNLKRHVRVHTGDKPYPCEVCEKTFTNSSNRRKHERSCLNKLVRTGAIRKLRVTQEFADYHRSLLAGLDLPMQIIPNPTPAEQQQHEQHQQPHQQQHPQQPQQQHQQQRQSTPTTSAPSSARLPSSHHHQQQQQEQQQQQQQHQHQQQQQQQQQQQRHVSQSGMPSLHVSTASPALSPFSPGGPSSSMLSPSSPFNLPTTPRNDAMSPHSAWFTAQSPMQQVLSPGVASATSATSPMLGVPGTPSATAPVAYSTNNGTSGGGGGRVVAGGRTPGNRGGGDADMSQFIADWVDSIFAQPTQSW</sequence>
<dbReference type="InterPro" id="IPR036236">
    <property type="entry name" value="Znf_C2H2_sf"/>
</dbReference>
<evidence type="ECO:0000256" key="8">
    <source>
        <dbReference type="ARBA" id="ARBA00023125"/>
    </source>
</evidence>
<keyword evidence="4 12" id="KW-0863">Zinc-finger</keyword>
<feature type="compositionally biased region" description="Low complexity" evidence="13">
    <location>
        <begin position="748"/>
        <end position="773"/>
    </location>
</feature>
<dbReference type="PROSITE" id="PS00028">
    <property type="entry name" value="ZINC_FINGER_C2H2_1"/>
    <property type="match status" value="1"/>
</dbReference>
<dbReference type="AlphaFoldDB" id="F2UAQ6"/>
<organism evidence="16">
    <name type="scientific">Salpingoeca rosetta (strain ATCC 50818 / BSB-021)</name>
    <dbReference type="NCBI Taxonomy" id="946362"/>
    <lineage>
        <taxon>Eukaryota</taxon>
        <taxon>Choanoflagellata</taxon>
        <taxon>Craspedida</taxon>
        <taxon>Salpingoecidae</taxon>
        <taxon>Salpingoeca</taxon>
    </lineage>
</organism>
<dbReference type="STRING" id="946362.F2UAQ6"/>
<feature type="compositionally biased region" description="Low complexity" evidence="13">
    <location>
        <begin position="549"/>
        <end position="564"/>
    </location>
</feature>
<dbReference type="Gene3D" id="1.25.40.20">
    <property type="entry name" value="Ankyrin repeat-containing domain"/>
    <property type="match status" value="1"/>
</dbReference>
<dbReference type="Pfam" id="PF12796">
    <property type="entry name" value="Ank_2"/>
    <property type="match status" value="1"/>
</dbReference>
<keyword evidence="5" id="KW-0862">Zinc</keyword>
<dbReference type="PROSITE" id="PS50297">
    <property type="entry name" value="ANK_REP_REGION"/>
    <property type="match status" value="1"/>
</dbReference>
<dbReference type="EMBL" id="GL832966">
    <property type="protein sequence ID" value="EGD73472.1"/>
    <property type="molecule type" value="Genomic_DNA"/>
</dbReference>
<dbReference type="InterPro" id="IPR002110">
    <property type="entry name" value="Ankyrin_rpt"/>
</dbReference>
<dbReference type="PANTHER" id="PTHR24173:SF74">
    <property type="entry name" value="ANKYRIN REPEAT DOMAIN-CONTAINING PROTEIN 16"/>
    <property type="match status" value="1"/>
</dbReference>
<dbReference type="InterPro" id="IPR036770">
    <property type="entry name" value="Ankyrin_rpt-contain_sf"/>
</dbReference>
<feature type="compositionally biased region" description="Polar residues" evidence="13">
    <location>
        <begin position="774"/>
        <end position="788"/>
    </location>
</feature>
<dbReference type="InParanoid" id="F2UAQ6"/>
<feature type="region of interest" description="Disordered" evidence="13">
    <location>
        <begin position="253"/>
        <end position="317"/>
    </location>
</feature>
<feature type="compositionally biased region" description="Low complexity" evidence="13">
    <location>
        <begin position="255"/>
        <end position="287"/>
    </location>
</feature>
<keyword evidence="6" id="KW-0805">Transcription regulation</keyword>
<evidence type="ECO:0000313" key="15">
    <source>
        <dbReference type="EMBL" id="EGD73472.1"/>
    </source>
</evidence>
<reference evidence="15" key="1">
    <citation type="submission" date="2009-08" db="EMBL/GenBank/DDBJ databases">
        <title>Annotation of Salpingoeca rosetta.</title>
        <authorList>
            <consortium name="The Broad Institute Genome Sequencing Platform"/>
            <person name="Russ C."/>
            <person name="Cuomo C."/>
            <person name="Burger G."/>
            <person name="Gray M.W."/>
            <person name="Holland P.W.H."/>
            <person name="King N."/>
            <person name="Lang F.B.F."/>
            <person name="Roger A.J."/>
            <person name="Ruiz-Trillo I."/>
            <person name="Young S.K."/>
            <person name="Zeng Q."/>
            <person name="Gargeya S."/>
            <person name="Alvarado L."/>
            <person name="Berlin A."/>
            <person name="Chapman S.B."/>
            <person name="Chen Z."/>
            <person name="Freedman E."/>
            <person name="Gellesch M."/>
            <person name="Goldberg J."/>
            <person name="Griggs A."/>
            <person name="Gujja S."/>
            <person name="Heilman E."/>
            <person name="Heiman D."/>
            <person name="Howarth C."/>
            <person name="Mehta T."/>
            <person name="Neiman D."/>
            <person name="Pearson M."/>
            <person name="Roberts A."/>
            <person name="Saif S."/>
            <person name="Shea T."/>
            <person name="Shenoy N."/>
            <person name="Sisk P."/>
            <person name="Stolte C."/>
            <person name="Sykes S."/>
            <person name="White J."/>
            <person name="Yandava C."/>
            <person name="Haas B."/>
            <person name="Nusbaum C."/>
            <person name="Birren B."/>
        </authorList>
    </citation>
    <scope>NUCLEOTIDE SEQUENCE [LARGE SCALE GENOMIC DNA]</scope>
    <source>
        <strain evidence="15">ATCC 50818</strain>
    </source>
</reference>
<dbReference type="GO" id="GO:0003677">
    <property type="term" value="F:DNA binding"/>
    <property type="evidence" value="ECO:0007669"/>
    <property type="project" value="UniProtKB-KW"/>
</dbReference>
<evidence type="ECO:0000256" key="6">
    <source>
        <dbReference type="ARBA" id="ARBA00023015"/>
    </source>
</evidence>
<keyword evidence="7 11" id="KW-0040">ANK repeat</keyword>
<keyword evidence="3" id="KW-0677">Repeat</keyword>
<dbReference type="PROSITE" id="PS50088">
    <property type="entry name" value="ANK_REPEAT"/>
    <property type="match status" value="1"/>
</dbReference>
<keyword evidence="16" id="KW-1185">Reference proteome</keyword>
<feature type="compositionally biased region" description="Low complexity" evidence="13">
    <location>
        <begin position="352"/>
        <end position="373"/>
    </location>
</feature>
<dbReference type="FunFam" id="3.30.160.60:FF:000325">
    <property type="entry name" value="ZFP90 zinc finger protein"/>
    <property type="match status" value="1"/>
</dbReference>
<feature type="domain" description="C2H2-type" evidence="14">
    <location>
        <begin position="633"/>
        <end position="662"/>
    </location>
</feature>
<evidence type="ECO:0000256" key="7">
    <source>
        <dbReference type="ARBA" id="ARBA00023043"/>
    </source>
</evidence>
<evidence type="ECO:0000256" key="3">
    <source>
        <dbReference type="ARBA" id="ARBA00022737"/>
    </source>
</evidence>
<feature type="region of interest" description="Disordered" evidence="13">
    <location>
        <begin position="351"/>
        <end position="389"/>
    </location>
</feature>
<feature type="compositionally biased region" description="Low complexity" evidence="13">
    <location>
        <begin position="789"/>
        <end position="812"/>
    </location>
</feature>
<proteinExistence type="predicted"/>
<evidence type="ECO:0000256" key="5">
    <source>
        <dbReference type="ARBA" id="ARBA00022833"/>
    </source>
</evidence>
<feature type="region of interest" description="Disordered" evidence="13">
    <location>
        <begin position="490"/>
        <end position="514"/>
    </location>
</feature>
<dbReference type="InterPro" id="IPR013087">
    <property type="entry name" value="Znf_C2H2_type"/>
</dbReference>
<feature type="compositionally biased region" description="Low complexity" evidence="13">
    <location>
        <begin position="449"/>
        <end position="458"/>
    </location>
</feature>
<comment type="subcellular location">
    <subcellularLocation>
        <location evidence="1">Nucleus</location>
    </subcellularLocation>
</comment>
<feature type="domain" description="C2H2-type" evidence="14">
    <location>
        <begin position="605"/>
        <end position="632"/>
    </location>
</feature>
<dbReference type="SMART" id="SM00355">
    <property type="entry name" value="ZnF_C2H2"/>
    <property type="match status" value="2"/>
</dbReference>
<dbReference type="OrthoDB" id="6077919at2759"/>
<keyword evidence="9" id="KW-0804">Transcription</keyword>
<name>F2UAQ6_SALR5</name>
<dbReference type="PANTHER" id="PTHR24173">
    <property type="entry name" value="ANKYRIN REPEAT CONTAINING"/>
    <property type="match status" value="1"/>
</dbReference>
<evidence type="ECO:0000256" key="1">
    <source>
        <dbReference type="ARBA" id="ARBA00004123"/>
    </source>
</evidence>
<evidence type="ECO:0000256" key="13">
    <source>
        <dbReference type="SAM" id="MobiDB-lite"/>
    </source>
</evidence>
<evidence type="ECO:0000256" key="2">
    <source>
        <dbReference type="ARBA" id="ARBA00022723"/>
    </source>
</evidence>
<accession>F2UAQ6</accession>
<evidence type="ECO:0000313" key="16">
    <source>
        <dbReference type="Proteomes" id="UP000007799"/>
    </source>
</evidence>
<feature type="compositionally biased region" description="Polar residues" evidence="13">
    <location>
        <begin position="574"/>
        <end position="587"/>
    </location>
</feature>
<evidence type="ECO:0000256" key="4">
    <source>
        <dbReference type="ARBA" id="ARBA00022771"/>
    </source>
</evidence>
<dbReference type="SUPFAM" id="SSF48403">
    <property type="entry name" value="Ankyrin repeat"/>
    <property type="match status" value="1"/>
</dbReference>
<dbReference type="PROSITE" id="PS50157">
    <property type="entry name" value="ZINC_FINGER_C2H2_2"/>
    <property type="match status" value="2"/>
</dbReference>
<gene>
    <name evidence="15" type="ORF">PTSG_05177</name>
</gene>
<keyword evidence="8" id="KW-0238">DNA-binding</keyword>
<keyword evidence="10" id="KW-0539">Nucleus</keyword>
<evidence type="ECO:0000256" key="9">
    <source>
        <dbReference type="ARBA" id="ARBA00023163"/>
    </source>
</evidence>
<dbReference type="RefSeq" id="XP_004993754.1">
    <property type="nucleotide sequence ID" value="XM_004993697.1"/>
</dbReference>
<feature type="region of interest" description="Disordered" evidence="13">
    <location>
        <begin position="689"/>
        <end position="826"/>
    </location>
</feature>
<feature type="region of interest" description="Disordered" evidence="13">
    <location>
        <begin position="431"/>
        <end position="458"/>
    </location>
</feature>
<feature type="compositionally biased region" description="Gly residues" evidence="13">
    <location>
        <begin position="875"/>
        <end position="897"/>
    </location>
</feature>
<dbReference type="SMART" id="SM00248">
    <property type="entry name" value="ANK"/>
    <property type="match status" value="5"/>
</dbReference>
<dbReference type="KEGG" id="sre:PTSG_05177"/>
<feature type="compositionally biased region" description="Low complexity" evidence="13">
    <location>
        <begin position="708"/>
        <end position="741"/>
    </location>
</feature>
<evidence type="ECO:0000256" key="10">
    <source>
        <dbReference type="ARBA" id="ARBA00023242"/>
    </source>
</evidence>
<dbReference type="GO" id="GO:0008270">
    <property type="term" value="F:zinc ion binding"/>
    <property type="evidence" value="ECO:0007669"/>
    <property type="project" value="UniProtKB-KW"/>
</dbReference>
<dbReference type="GO" id="GO:0005634">
    <property type="term" value="C:nucleus"/>
    <property type="evidence" value="ECO:0007669"/>
    <property type="project" value="UniProtKB-SubCell"/>
</dbReference>
<protein>
    <submittedName>
        <fullName evidence="15">KOX 6 protein</fullName>
    </submittedName>
</protein>
<feature type="repeat" description="ANK" evidence="11">
    <location>
        <begin position="188"/>
        <end position="220"/>
    </location>
</feature>
<dbReference type="SUPFAM" id="SSF57667">
    <property type="entry name" value="beta-beta-alpha zinc fingers"/>
    <property type="match status" value="1"/>
</dbReference>
<dbReference type="Pfam" id="PF13637">
    <property type="entry name" value="Ank_4"/>
    <property type="match status" value="1"/>
</dbReference>